<dbReference type="PROSITE" id="PS50943">
    <property type="entry name" value="HTH_CROC1"/>
    <property type="match status" value="1"/>
</dbReference>
<dbReference type="SUPFAM" id="SSF51306">
    <property type="entry name" value="LexA/Signal peptidase"/>
    <property type="match status" value="1"/>
</dbReference>
<dbReference type="Pfam" id="PF00717">
    <property type="entry name" value="Peptidase_S24"/>
    <property type="match status" value="1"/>
</dbReference>
<dbReference type="GO" id="GO:0003677">
    <property type="term" value="F:DNA binding"/>
    <property type="evidence" value="ECO:0007669"/>
    <property type="project" value="InterPro"/>
</dbReference>
<gene>
    <name evidence="2" type="ORF">D5400_17095</name>
</gene>
<dbReference type="SUPFAM" id="SSF47413">
    <property type="entry name" value="lambda repressor-like DNA-binding domains"/>
    <property type="match status" value="1"/>
</dbReference>
<protein>
    <submittedName>
        <fullName evidence="2">XRE family transcriptional regulator</fullName>
    </submittedName>
</protein>
<dbReference type="CDD" id="cd06529">
    <property type="entry name" value="S24_LexA-like"/>
    <property type="match status" value="1"/>
</dbReference>
<evidence type="ECO:0000313" key="3">
    <source>
        <dbReference type="Proteomes" id="UP000268192"/>
    </source>
</evidence>
<reference evidence="2 3" key="1">
    <citation type="submission" date="2018-09" db="EMBL/GenBank/DDBJ databases">
        <title>Marinorhizobium profundi gen. nov., sp. nov., isolated from a deep-sea sediment sample from the New Britain Trench and proposal of Marinorhizobiaceae fam. nov. in the order Rhizobiales of the class Alphaproteobacteria.</title>
        <authorList>
            <person name="Cao J."/>
        </authorList>
    </citation>
    <scope>NUCLEOTIDE SEQUENCE [LARGE SCALE GENOMIC DNA]</scope>
    <source>
        <strain evidence="2 3">WS11</strain>
    </source>
</reference>
<dbReference type="EMBL" id="CP032509">
    <property type="protein sequence ID" value="AZN72763.1"/>
    <property type="molecule type" value="Genomic_DNA"/>
</dbReference>
<accession>A0A3S9B756</accession>
<evidence type="ECO:0000313" key="2">
    <source>
        <dbReference type="EMBL" id="AZN72763.1"/>
    </source>
</evidence>
<dbReference type="KEGG" id="abaw:D5400_17095"/>
<dbReference type="InterPro" id="IPR039418">
    <property type="entry name" value="LexA-like"/>
</dbReference>
<feature type="domain" description="HTH cro/C1-type" evidence="1">
    <location>
        <begin position="13"/>
        <end position="67"/>
    </location>
</feature>
<dbReference type="OrthoDB" id="9792157at2"/>
<dbReference type="Gene3D" id="2.10.109.10">
    <property type="entry name" value="Umud Fragment, subunit A"/>
    <property type="match status" value="1"/>
</dbReference>
<dbReference type="InterPro" id="IPR001387">
    <property type="entry name" value="Cro/C1-type_HTH"/>
</dbReference>
<name>A0A3S9B756_9HYPH</name>
<dbReference type="InterPro" id="IPR015927">
    <property type="entry name" value="Peptidase_S24_S26A/B/C"/>
</dbReference>
<sequence>MTYDDRPEPAIRLQQAREKRGFKSARDAANYFGWNYETYVQHENGTRGITRMAERYATALHVSRAWLLTGEGLQENETEVPLMGYIGAGAEILPEFEQVPEDGLEQIWVPFPLPAEMIAFGVRGDSMLPVYKDGAVIICYKERKRPIEAFYGEDAAVRTEDGRRFLKTIMRGNDSHVHLFSWNAAPIENVRLEWVGEIFAVLPPKALKKVDQQGGLQGSLSLPRAVRKSG</sequence>
<dbReference type="AlphaFoldDB" id="A0A3S9B756"/>
<dbReference type="Proteomes" id="UP000268192">
    <property type="component" value="Chromosome"/>
</dbReference>
<proteinExistence type="predicted"/>
<dbReference type="Gene3D" id="1.10.260.40">
    <property type="entry name" value="lambda repressor-like DNA-binding domains"/>
    <property type="match status" value="1"/>
</dbReference>
<keyword evidence="3" id="KW-1185">Reference proteome</keyword>
<organism evidence="2 3">
    <name type="scientific">Georhizobium profundi</name>
    <dbReference type="NCBI Taxonomy" id="2341112"/>
    <lineage>
        <taxon>Bacteria</taxon>
        <taxon>Pseudomonadati</taxon>
        <taxon>Pseudomonadota</taxon>
        <taxon>Alphaproteobacteria</taxon>
        <taxon>Hyphomicrobiales</taxon>
        <taxon>Rhizobiaceae</taxon>
        <taxon>Georhizobium</taxon>
    </lineage>
</organism>
<evidence type="ECO:0000259" key="1">
    <source>
        <dbReference type="PROSITE" id="PS50943"/>
    </source>
</evidence>
<dbReference type="InterPro" id="IPR036286">
    <property type="entry name" value="LexA/Signal_pep-like_sf"/>
</dbReference>
<dbReference type="InterPro" id="IPR010982">
    <property type="entry name" value="Lambda_DNA-bd_dom_sf"/>
</dbReference>